<name>A0ABT9ZAD4_9BACI</name>
<dbReference type="Proteomes" id="UP001234495">
    <property type="component" value="Unassembled WGS sequence"/>
</dbReference>
<proteinExistence type="predicted"/>
<evidence type="ECO:0000313" key="1">
    <source>
        <dbReference type="EMBL" id="MDQ0228904.1"/>
    </source>
</evidence>
<accession>A0ABT9ZAD4</accession>
<keyword evidence="2" id="KW-1185">Reference proteome</keyword>
<evidence type="ECO:0000313" key="2">
    <source>
        <dbReference type="Proteomes" id="UP001234495"/>
    </source>
</evidence>
<dbReference type="EMBL" id="JAUSUD010000001">
    <property type="protein sequence ID" value="MDQ0228904.1"/>
    <property type="molecule type" value="Genomic_DNA"/>
</dbReference>
<sequence length="90" mass="11164">MQLAEYMDKIDYKMIRFSFMLISEIEQKLKNKTFFYKNQILTYINDQVERFLSSLQVRCSLVKVYKTEIYKLIKPRLNKIYQKHKLYYCI</sequence>
<protein>
    <submittedName>
        <fullName evidence="1">Uncharacterized protein</fullName>
    </submittedName>
</protein>
<gene>
    <name evidence="1" type="ORF">J2S19_000154</name>
</gene>
<organism evidence="1 2">
    <name type="scientific">Metabacillus malikii</name>
    <dbReference type="NCBI Taxonomy" id="1504265"/>
    <lineage>
        <taxon>Bacteria</taxon>
        <taxon>Bacillati</taxon>
        <taxon>Bacillota</taxon>
        <taxon>Bacilli</taxon>
        <taxon>Bacillales</taxon>
        <taxon>Bacillaceae</taxon>
        <taxon>Metabacillus</taxon>
    </lineage>
</organism>
<dbReference type="RefSeq" id="WP_307335699.1">
    <property type="nucleotide sequence ID" value="NZ_JAUSUD010000001.1"/>
</dbReference>
<reference evidence="1 2" key="1">
    <citation type="submission" date="2023-07" db="EMBL/GenBank/DDBJ databases">
        <title>Genomic Encyclopedia of Type Strains, Phase IV (KMG-IV): sequencing the most valuable type-strain genomes for metagenomic binning, comparative biology and taxonomic classification.</title>
        <authorList>
            <person name="Goeker M."/>
        </authorList>
    </citation>
    <scope>NUCLEOTIDE SEQUENCE [LARGE SCALE GENOMIC DNA]</scope>
    <source>
        <strain evidence="1 2">DSM 29005</strain>
    </source>
</reference>
<comment type="caution">
    <text evidence="1">The sequence shown here is derived from an EMBL/GenBank/DDBJ whole genome shotgun (WGS) entry which is preliminary data.</text>
</comment>